<dbReference type="CDD" id="cd06268">
    <property type="entry name" value="PBP1_ABC_transporter_LIVBP-like"/>
    <property type="match status" value="1"/>
</dbReference>
<proteinExistence type="predicted"/>
<keyword evidence="2" id="KW-1133">Transmembrane helix</keyword>
<name>A0ABT4SDC7_9ACTN</name>
<dbReference type="InterPro" id="IPR028082">
    <property type="entry name" value="Peripla_BP_I"/>
</dbReference>
<accession>A0ABT4SDC7</accession>
<dbReference type="EMBL" id="JAPNNL010000057">
    <property type="protein sequence ID" value="MDA0635043.1"/>
    <property type="molecule type" value="Genomic_DNA"/>
</dbReference>
<dbReference type="Proteomes" id="UP001144036">
    <property type="component" value="Unassembled WGS sequence"/>
</dbReference>
<dbReference type="RefSeq" id="WP_270155879.1">
    <property type="nucleotide sequence ID" value="NZ_JAPNNL010000057.1"/>
</dbReference>
<dbReference type="SUPFAM" id="SSF53822">
    <property type="entry name" value="Periplasmic binding protein-like I"/>
    <property type="match status" value="1"/>
</dbReference>
<comment type="caution">
    <text evidence="3">The sequence shown here is derived from an EMBL/GenBank/DDBJ whole genome shotgun (WGS) entry which is preliminary data.</text>
</comment>
<evidence type="ECO:0000256" key="2">
    <source>
        <dbReference type="SAM" id="Phobius"/>
    </source>
</evidence>
<evidence type="ECO:0000256" key="1">
    <source>
        <dbReference type="SAM" id="MobiDB-lite"/>
    </source>
</evidence>
<evidence type="ECO:0000313" key="3">
    <source>
        <dbReference type="EMBL" id="MDA0635043.1"/>
    </source>
</evidence>
<dbReference type="Gene3D" id="3.40.50.2300">
    <property type="match status" value="1"/>
</dbReference>
<organism evidence="3 4">
    <name type="scientific">Nonomuraea corallina</name>
    <dbReference type="NCBI Taxonomy" id="2989783"/>
    <lineage>
        <taxon>Bacteria</taxon>
        <taxon>Bacillati</taxon>
        <taxon>Actinomycetota</taxon>
        <taxon>Actinomycetes</taxon>
        <taxon>Streptosporangiales</taxon>
        <taxon>Streptosporangiaceae</taxon>
        <taxon>Nonomuraea</taxon>
    </lineage>
</organism>
<protein>
    <submittedName>
        <fullName evidence="3">ABC transporter substrate-binding protein</fullName>
    </submittedName>
</protein>
<evidence type="ECO:0000313" key="4">
    <source>
        <dbReference type="Proteomes" id="UP001144036"/>
    </source>
</evidence>
<feature type="transmembrane region" description="Helical" evidence="2">
    <location>
        <begin position="360"/>
        <end position="381"/>
    </location>
</feature>
<gene>
    <name evidence="3" type="ORF">OUY22_16615</name>
</gene>
<keyword evidence="4" id="KW-1185">Reference proteome</keyword>
<feature type="region of interest" description="Disordered" evidence="1">
    <location>
        <begin position="842"/>
        <end position="868"/>
    </location>
</feature>
<reference evidence="3" key="1">
    <citation type="submission" date="2022-11" db="EMBL/GenBank/DDBJ databases">
        <title>Nonomuraea corallina sp. nov., a new species of the genus Nonomuraea isolated from sea side sediment in Thai sea.</title>
        <authorList>
            <person name="Ngamcharungchit C."/>
            <person name="Matsumoto A."/>
            <person name="Suriyachadkun C."/>
            <person name="Panbangred W."/>
            <person name="Inahashi Y."/>
            <person name="Intra B."/>
        </authorList>
    </citation>
    <scope>NUCLEOTIDE SEQUENCE</scope>
    <source>
        <strain evidence="3">MCN248</strain>
    </source>
</reference>
<sequence>MPEADVLRELFDRLVRRAAPWRRDRPLPQLTVFLSGPPDADLAPVVAPGGRELPFLSLDPARHPDTRSVVAEAARRLGERIGPKGLPRIRFQLTAFVLLVMDRRDAGLVNVPDMEEALAARSPRRRGPGEDRPVVVWLDYLSRLLTGWIPAASAVAAGLGNLTTILGWLLAVAGGVAAAAGHAMLLARTNVRNSWFRRQRFQPRDPWERLPAYAARLAAHTPAEELELLLVSAFLEDLRQAYKRRRLFLWPSWARAYHCTLYLRNTRGPVPFLERLHTVREQVARWDPLLVVTSGPKVPELVRQVRTVRVGPDGDGYRDWLRQASHRYGPAYLVAEDVALTAAQPAPRPLAPHGHKRVRAYWTVMAALLVVPLVLSGGWVWNTSRTYCQAPDVLRDEGECVGLSYAGGSFHDRLTKPLELIAAENEKAVAGGRWVEIAYMGPMTGSPEALLAGSQGELYGIAAYQRAYNDPGSQRPKLRILLANPGRGFRRAVPVARQVVERLEGGAPLVGVIGMAQSWSRNQEAIAVLNAAGLPVMVTVGTADDLAVHQKVPAPYFFRMAADNAREARAAAAWIKAGTGGLPRARAVTLLEDVTDGDLYSSGLAARFAEAFGAEHVTRLRYTGHQQLKAQVRLACPGDDGLIFYTGRGDDFATFVDSLNESCTPARTHHVLASDDVTKYVQDNRQRLSEHPNLRLHYITLAWEGAWRSPDAGAGQGGNAQLARLLELIGGDKRPSTLHAMLAYDAALALGLAVGSADGGTRVAGQDAPGKAPVPDKGMVLYGLSTLGRQYGTTGVIEFTRGRGPHESADKPVMLVHLPRSEPGRQAGQVLVGMCGNLTEVAPPESLCPDPGLREDDNGPPEPGGPFS</sequence>
<keyword evidence="2" id="KW-0812">Transmembrane</keyword>
<feature type="transmembrane region" description="Helical" evidence="2">
    <location>
        <begin position="165"/>
        <end position="187"/>
    </location>
</feature>
<keyword evidence="2" id="KW-0472">Membrane</keyword>